<dbReference type="Proteomes" id="UP000824782">
    <property type="component" value="Unassembled WGS sequence"/>
</dbReference>
<proteinExistence type="predicted"/>
<feature type="region of interest" description="Disordered" evidence="1">
    <location>
        <begin position="1"/>
        <end position="57"/>
    </location>
</feature>
<accession>A0AAV6YRA0</accession>
<gene>
    <name evidence="2" type="ORF">GDO81_026171</name>
</gene>
<keyword evidence="3" id="KW-1185">Reference proteome</keyword>
<comment type="caution">
    <text evidence="2">The sequence shown here is derived from an EMBL/GenBank/DDBJ whole genome shotgun (WGS) entry which is preliminary data.</text>
</comment>
<evidence type="ECO:0000256" key="1">
    <source>
        <dbReference type="SAM" id="MobiDB-lite"/>
    </source>
</evidence>
<feature type="compositionally biased region" description="Low complexity" evidence="1">
    <location>
        <begin position="1"/>
        <end position="51"/>
    </location>
</feature>
<dbReference type="AlphaFoldDB" id="A0AAV6YRA0"/>
<sequence length="100" mass="10076">MGSMPNLSMPPSMPALLPLAPTTSLTSMSSLPPMPMSSPLVPSVGSSSTLPNGTSTLLSSFTVPLSSTLPHHSSLSLMSGGFGSAGMQKTQSLIDLGSSR</sequence>
<evidence type="ECO:0000313" key="2">
    <source>
        <dbReference type="EMBL" id="KAG8536526.1"/>
    </source>
</evidence>
<protein>
    <submittedName>
        <fullName evidence="2">Uncharacterized protein</fullName>
    </submittedName>
</protein>
<organism evidence="2 3">
    <name type="scientific">Engystomops pustulosus</name>
    <name type="common">Tungara frog</name>
    <name type="synonym">Physalaemus pustulosus</name>
    <dbReference type="NCBI Taxonomy" id="76066"/>
    <lineage>
        <taxon>Eukaryota</taxon>
        <taxon>Metazoa</taxon>
        <taxon>Chordata</taxon>
        <taxon>Craniata</taxon>
        <taxon>Vertebrata</taxon>
        <taxon>Euteleostomi</taxon>
        <taxon>Amphibia</taxon>
        <taxon>Batrachia</taxon>
        <taxon>Anura</taxon>
        <taxon>Neobatrachia</taxon>
        <taxon>Hyloidea</taxon>
        <taxon>Leptodactylidae</taxon>
        <taxon>Leiuperinae</taxon>
        <taxon>Engystomops</taxon>
    </lineage>
</organism>
<name>A0AAV6YRA0_ENGPU</name>
<reference evidence="2" key="1">
    <citation type="thesis" date="2020" institute="ProQuest LLC" country="789 East Eisenhower Parkway, Ann Arbor, MI, USA">
        <title>Comparative Genomics and Chromosome Evolution.</title>
        <authorList>
            <person name="Mudd A.B."/>
        </authorList>
    </citation>
    <scope>NUCLEOTIDE SEQUENCE</scope>
    <source>
        <strain evidence="2">237g6f4</strain>
        <tissue evidence="2">Blood</tissue>
    </source>
</reference>
<dbReference type="EMBL" id="WNYA01041892">
    <property type="protein sequence ID" value="KAG8536526.1"/>
    <property type="molecule type" value="Genomic_DNA"/>
</dbReference>
<evidence type="ECO:0000313" key="3">
    <source>
        <dbReference type="Proteomes" id="UP000824782"/>
    </source>
</evidence>